<evidence type="ECO:0000256" key="3">
    <source>
        <dbReference type="ARBA" id="ARBA00022448"/>
    </source>
</evidence>
<keyword evidence="5 9" id="KW-0460">Magnesium</keyword>
<keyword evidence="9" id="KW-0479">Metal-binding</keyword>
<dbReference type="Gene3D" id="3.10.580.10">
    <property type="entry name" value="CBS-domain"/>
    <property type="match status" value="1"/>
</dbReference>
<feature type="transmembrane region" description="Helical" evidence="9">
    <location>
        <begin position="317"/>
        <end position="338"/>
    </location>
</feature>
<evidence type="ECO:0000313" key="12">
    <source>
        <dbReference type="Proteomes" id="UP001228376"/>
    </source>
</evidence>
<dbReference type="InterPro" id="IPR046342">
    <property type="entry name" value="CBS_dom_sf"/>
</dbReference>
<keyword evidence="7 9" id="KW-0472">Membrane</keyword>
<dbReference type="PROSITE" id="PS51371">
    <property type="entry name" value="CBS"/>
    <property type="match status" value="2"/>
</dbReference>
<name>A0ABU5CKY2_9BACI</name>
<sequence>MENDQSLTVHNENLQNALNKGDINLFREHFLDMHPFDQATFFKELPEDSRLKVYAFLSPEETADLMEHIELEDTEAFFSEMDPRFASAVLSKIATDDAVDILNEMEKDKVASFLTIMDKEASDEIKQLLHYEEKTAGSIMTTEFVALNKNSTVAETMKLLKEEAPDAETIYYLYVVDEDKHLVGVLSLRDLIVADENTLVLDIMSEKVVYVPVGMDQEEVAQMMKDYDFLAVPVIDFQKHLLGIITVDDILDVMDEEASDDYSKFAAVDVDSPDENAFFAAMKRLPWLIILLFIGMFTASLISMFEDTIAKVALLAAFIPVIAGTAGNSGTQALAVAVRGLANSDYGKGGKIRLLLREAGTGLITGTVCGIVITFVIFFWKGEFFLGLLVGITLLITLTVATLAGSVIPIIMDRMHIDPAVASGPFITTINDIISILIYFGMATAFMRLLI</sequence>
<dbReference type="RefSeq" id="WP_306065958.1">
    <property type="nucleotide sequence ID" value="NZ_JAROCA020000001.1"/>
</dbReference>
<dbReference type="Pfam" id="PF03448">
    <property type="entry name" value="MgtE_N"/>
    <property type="match status" value="1"/>
</dbReference>
<comment type="subcellular location">
    <subcellularLocation>
        <location evidence="9">Cell membrane</location>
        <topology evidence="9">Multi-pass membrane protein</topology>
    </subcellularLocation>
    <subcellularLocation>
        <location evidence="1">Membrane</location>
        <topology evidence="1">Multi-pass membrane protein</topology>
    </subcellularLocation>
</comment>
<feature type="transmembrane region" description="Helical" evidence="9">
    <location>
        <begin position="285"/>
        <end position="305"/>
    </location>
</feature>
<evidence type="ECO:0000256" key="4">
    <source>
        <dbReference type="ARBA" id="ARBA00022692"/>
    </source>
</evidence>
<evidence type="ECO:0000256" key="2">
    <source>
        <dbReference type="ARBA" id="ARBA00009749"/>
    </source>
</evidence>
<reference evidence="11 12" key="1">
    <citation type="submission" date="2023-10" db="EMBL/GenBank/DDBJ databases">
        <title>179-bfca-hs.</title>
        <authorList>
            <person name="Miliotis G."/>
            <person name="Sengupta P."/>
            <person name="Hameed A."/>
            <person name="Chuvochina M."/>
            <person name="Mcdonagh F."/>
            <person name="Simpson A.C."/>
            <person name="Singh N.K."/>
            <person name="Rekha P.D."/>
            <person name="Raman K."/>
            <person name="Hugenholtz P."/>
            <person name="Venkateswaran K."/>
        </authorList>
    </citation>
    <scope>NUCLEOTIDE SEQUENCE [LARGE SCALE GENOMIC DNA]</scope>
    <source>
        <strain evidence="11 12">179-BFC-A-HS</strain>
    </source>
</reference>
<feature type="domain" description="CBS" evidence="10">
    <location>
        <begin position="204"/>
        <end position="262"/>
    </location>
</feature>
<dbReference type="SMART" id="SM00924">
    <property type="entry name" value="MgtE_N"/>
    <property type="match status" value="1"/>
</dbReference>
<dbReference type="InterPro" id="IPR038076">
    <property type="entry name" value="MgtE_N_sf"/>
</dbReference>
<gene>
    <name evidence="11" type="primary">mgtE</name>
    <name evidence="11" type="ORF">P5G51_012870</name>
</gene>
<dbReference type="SMART" id="SM00116">
    <property type="entry name" value="CBS"/>
    <property type="match status" value="2"/>
</dbReference>
<dbReference type="InterPro" id="IPR036739">
    <property type="entry name" value="SLC41_membr_dom_sf"/>
</dbReference>
<evidence type="ECO:0000256" key="5">
    <source>
        <dbReference type="ARBA" id="ARBA00022842"/>
    </source>
</evidence>
<evidence type="ECO:0000256" key="6">
    <source>
        <dbReference type="ARBA" id="ARBA00022989"/>
    </source>
</evidence>
<comment type="subunit">
    <text evidence="9">Homodimer.</text>
</comment>
<dbReference type="Gene3D" id="1.25.60.10">
    <property type="entry name" value="MgtE N-terminal domain-like"/>
    <property type="match status" value="1"/>
</dbReference>
<proteinExistence type="inferred from homology"/>
<evidence type="ECO:0000256" key="8">
    <source>
        <dbReference type="PROSITE-ProRule" id="PRU00703"/>
    </source>
</evidence>
<dbReference type="InterPro" id="IPR000644">
    <property type="entry name" value="CBS_dom"/>
</dbReference>
<dbReference type="SUPFAM" id="SSF158791">
    <property type="entry name" value="MgtE N-terminal domain-like"/>
    <property type="match status" value="1"/>
</dbReference>
<dbReference type="InterPro" id="IPR006668">
    <property type="entry name" value="Mg_transptr_MgtE_intracell_dom"/>
</dbReference>
<keyword evidence="9" id="KW-1003">Cell membrane</keyword>
<comment type="similarity">
    <text evidence="2 9">Belongs to the SLC41A transporter family.</text>
</comment>
<dbReference type="NCBIfam" id="TIGR00400">
    <property type="entry name" value="mgtE"/>
    <property type="match status" value="1"/>
</dbReference>
<accession>A0ABU5CKY2</accession>
<dbReference type="PANTHER" id="PTHR43773:SF1">
    <property type="entry name" value="MAGNESIUM TRANSPORTER MGTE"/>
    <property type="match status" value="1"/>
</dbReference>
<protein>
    <recommendedName>
        <fullName evidence="9">Magnesium transporter MgtE</fullName>
    </recommendedName>
</protein>
<dbReference type="Proteomes" id="UP001228376">
    <property type="component" value="Unassembled WGS sequence"/>
</dbReference>
<feature type="transmembrane region" description="Helical" evidence="9">
    <location>
        <begin position="386"/>
        <end position="412"/>
    </location>
</feature>
<evidence type="ECO:0000256" key="7">
    <source>
        <dbReference type="ARBA" id="ARBA00023136"/>
    </source>
</evidence>
<dbReference type="EMBL" id="JAROCA020000001">
    <property type="protein sequence ID" value="MDY0406163.1"/>
    <property type="molecule type" value="Genomic_DNA"/>
</dbReference>
<dbReference type="PANTHER" id="PTHR43773">
    <property type="entry name" value="MAGNESIUM TRANSPORTER MGTE"/>
    <property type="match status" value="1"/>
</dbReference>
<dbReference type="SUPFAM" id="SSF161093">
    <property type="entry name" value="MgtE membrane domain-like"/>
    <property type="match status" value="1"/>
</dbReference>
<evidence type="ECO:0000259" key="10">
    <source>
        <dbReference type="PROSITE" id="PS51371"/>
    </source>
</evidence>
<organism evidence="11 12">
    <name type="scientific">Tigheibacillus jepli</name>
    <dbReference type="NCBI Taxonomy" id="3035914"/>
    <lineage>
        <taxon>Bacteria</taxon>
        <taxon>Bacillati</taxon>
        <taxon>Bacillota</taxon>
        <taxon>Bacilli</taxon>
        <taxon>Bacillales</taxon>
        <taxon>Bacillaceae</taxon>
        <taxon>Tigheibacillus</taxon>
    </lineage>
</organism>
<feature type="transmembrane region" description="Helical" evidence="9">
    <location>
        <begin position="359"/>
        <end position="380"/>
    </location>
</feature>
<evidence type="ECO:0000256" key="1">
    <source>
        <dbReference type="ARBA" id="ARBA00004141"/>
    </source>
</evidence>
<evidence type="ECO:0000256" key="9">
    <source>
        <dbReference type="RuleBase" id="RU362011"/>
    </source>
</evidence>
<comment type="caution">
    <text evidence="11">The sequence shown here is derived from an EMBL/GenBank/DDBJ whole genome shotgun (WGS) entry which is preliminary data.</text>
</comment>
<dbReference type="Pfam" id="PF00571">
    <property type="entry name" value="CBS"/>
    <property type="match status" value="2"/>
</dbReference>
<keyword evidence="4 9" id="KW-0812">Transmembrane</keyword>
<dbReference type="CDD" id="cd04606">
    <property type="entry name" value="CBS_pair_Mg_transporter"/>
    <property type="match status" value="1"/>
</dbReference>
<keyword evidence="3 9" id="KW-0813">Transport</keyword>
<comment type="function">
    <text evidence="9">Acts as a magnesium transporter.</text>
</comment>
<keyword evidence="8" id="KW-0129">CBS domain</keyword>
<dbReference type="Pfam" id="PF01769">
    <property type="entry name" value="MgtE"/>
    <property type="match status" value="1"/>
</dbReference>
<keyword evidence="6 9" id="KW-1133">Transmembrane helix</keyword>
<dbReference type="InterPro" id="IPR006669">
    <property type="entry name" value="MgtE_transporter"/>
</dbReference>
<feature type="domain" description="CBS" evidence="10">
    <location>
        <begin position="140"/>
        <end position="203"/>
    </location>
</feature>
<dbReference type="InterPro" id="IPR006667">
    <property type="entry name" value="SLC41_membr_dom"/>
</dbReference>
<feature type="transmembrane region" description="Helical" evidence="9">
    <location>
        <begin position="433"/>
        <end position="450"/>
    </location>
</feature>
<dbReference type="Gene3D" id="1.10.357.20">
    <property type="entry name" value="SLC41 divalent cation transporters, integral membrane domain"/>
    <property type="match status" value="1"/>
</dbReference>
<evidence type="ECO:0000313" key="11">
    <source>
        <dbReference type="EMBL" id="MDY0406163.1"/>
    </source>
</evidence>
<keyword evidence="12" id="KW-1185">Reference proteome</keyword>
<dbReference type="SUPFAM" id="SSF54631">
    <property type="entry name" value="CBS-domain pair"/>
    <property type="match status" value="1"/>
</dbReference>